<evidence type="ECO:0000259" key="2">
    <source>
        <dbReference type="PROSITE" id="PS51258"/>
    </source>
</evidence>
<feature type="transmembrane region" description="Helical" evidence="1">
    <location>
        <begin position="20"/>
        <end position="40"/>
    </location>
</feature>
<reference evidence="4" key="3">
    <citation type="submission" date="2020-12" db="UniProtKB">
        <authorList>
            <consortium name="EnsemblPlants"/>
        </authorList>
    </citation>
    <scope>IDENTIFICATION</scope>
</reference>
<dbReference type="Proteomes" id="UP000006727">
    <property type="component" value="Chromosome 15"/>
</dbReference>
<accession>A0A2K1JEB3</accession>
<sequence>MCSRSLGVNKRQELNRSVLWCTRLIYVIPCFTLILVSLFYCEDPLLQCEDSSYVAVVSAQQSVISMMASLTDATAMEAERVLVGSNPEAGHHDVATPSSYLFDTDNVPVSVFETLELPAFHDIHGKLEPTTSTIQLAHAATGRMKEVTIVPGTVRQLDRVSQNNVEVYPISELTGLIRSQILDLPDIAPEVFEERQSRNPRFCEVVLRYVFAPRGPGEALEECMQTAEVVKKVFTIQPSVYSKAESRALKVAQYRRAELQLKLETLMKDKVALVPPTQFSDPVVYQSWKMKELQILSNLVDLFGNLPTFSGGVQVKILSGEGLKLETFPKCAASMLKKKVVERHVYCSVTILPSRLGTMPSPVETEDDTVERTPAYFSEVVSCVEDAEWNSQSPWIPICSLQERILIEVWEKSDLVVRSEEFASRPKPQPQPEVVIENSKLTNIRGIFKRQSTSRRKKVAPWSGDIFLGQVIISFNHIESQGLAHGGVQGQTPATSYVLADERGKQEMSTLQLQFTCSCERFYRDAPSNKLLLMSPVEDIETAYDNLVRLSFHAENEALMKPVVKAIEQFQSLFPGSRSKEVISKLIEPLGLVLRWDPDPVKIFIPLKSFIQDSCERRVYQHFFINKDGRKLEELTAESMLEAVKLVRSDLAEQVTTYTKAFPNGFSLPQVTAPVYYRLVCHYISSYMKESSPWTLFKQHEELLNEFILLRGDVEKLGLKAQDFGIEDLFTNHLEHWIGSLASRMTHLVDSAVCRESWEPLSTQPLISISVIDLYTMVGQVVDDVAVRLTSFLVKNENMYMMVDALCKCIHAYVDAVEKHCLQGLLIDVSKDHGNGPHVSNSLGWPRAVSIQMNNVSAVLEEQRKLKSVLMTKWQSSSLNPEFLNGFSKLENLVQQTLTELITAALESTQGKFKYFLLKEDVAECDEETYPIEPQLPLVKALDHEVKVLRLSLYPELMEQFLRNLP</sequence>
<keyword evidence="1" id="KW-0812">Transmembrane</keyword>
<dbReference type="EnsemblPlants" id="Pp3c15_23600V3.1">
    <property type="protein sequence ID" value="Pp3c15_23600V3.1"/>
    <property type="gene ID" value="Pp3c15_23600"/>
</dbReference>
<dbReference type="Gene3D" id="1.10.357.50">
    <property type="match status" value="1"/>
</dbReference>
<dbReference type="EMBL" id="ABEU02000015">
    <property type="protein sequence ID" value="PNR39875.1"/>
    <property type="molecule type" value="Genomic_DNA"/>
</dbReference>
<dbReference type="PROSITE" id="PS51258">
    <property type="entry name" value="MHD1"/>
    <property type="match status" value="1"/>
</dbReference>
<dbReference type="AlphaFoldDB" id="A0A2K1JEB3"/>
<protein>
    <recommendedName>
        <fullName evidence="2">MHD1 domain-containing protein</fullName>
    </recommendedName>
</protein>
<dbReference type="PANTHER" id="PTHR31280:SF24">
    <property type="entry name" value="C2 DOMAIN-CONTAINING PROTEIN"/>
    <property type="match status" value="1"/>
</dbReference>
<feature type="domain" description="MHD1" evidence="2">
    <location>
        <begin position="698"/>
        <end position="817"/>
    </location>
</feature>
<evidence type="ECO:0000313" key="4">
    <source>
        <dbReference type="EnsemblPlants" id="Pp3c15_23600V3.1"/>
    </source>
</evidence>
<name>A0A2K1JEB3_PHYPA</name>
<dbReference type="Gramene" id="Pp3c15_23600V3.1">
    <property type="protein sequence ID" value="Pp3c15_23600V3.1"/>
    <property type="gene ID" value="Pp3c15_23600"/>
</dbReference>
<keyword evidence="5" id="KW-1185">Reference proteome</keyword>
<keyword evidence="1" id="KW-1133">Transmembrane helix</keyword>
<gene>
    <name evidence="4" type="primary">LOC112292070</name>
    <name evidence="3" type="ORF">PHYPA_020155</name>
</gene>
<keyword evidence="1" id="KW-0472">Membrane</keyword>
<evidence type="ECO:0000313" key="3">
    <source>
        <dbReference type="EMBL" id="PNR39875.1"/>
    </source>
</evidence>
<dbReference type="PANTHER" id="PTHR31280">
    <property type="entry name" value="PROTEIN UNC-13 HOMOLOG"/>
    <property type="match status" value="1"/>
</dbReference>
<dbReference type="InterPro" id="IPR014770">
    <property type="entry name" value="Munc13_1"/>
</dbReference>
<proteinExistence type="predicted"/>
<dbReference type="PaxDb" id="3218-PP1S66_145V6.2"/>
<evidence type="ECO:0000313" key="5">
    <source>
        <dbReference type="Proteomes" id="UP000006727"/>
    </source>
</evidence>
<reference evidence="3 5" key="1">
    <citation type="journal article" date="2008" name="Science">
        <title>The Physcomitrella genome reveals evolutionary insights into the conquest of land by plants.</title>
        <authorList>
            <person name="Rensing S."/>
            <person name="Lang D."/>
            <person name="Zimmer A."/>
            <person name="Terry A."/>
            <person name="Salamov A."/>
            <person name="Shapiro H."/>
            <person name="Nishiyama T."/>
            <person name="Perroud P.-F."/>
            <person name="Lindquist E."/>
            <person name="Kamisugi Y."/>
            <person name="Tanahashi T."/>
            <person name="Sakakibara K."/>
            <person name="Fujita T."/>
            <person name="Oishi K."/>
            <person name="Shin-I T."/>
            <person name="Kuroki Y."/>
            <person name="Toyoda A."/>
            <person name="Suzuki Y."/>
            <person name="Hashimoto A."/>
            <person name="Yamaguchi K."/>
            <person name="Sugano A."/>
            <person name="Kohara Y."/>
            <person name="Fujiyama A."/>
            <person name="Anterola A."/>
            <person name="Aoki S."/>
            <person name="Ashton N."/>
            <person name="Barbazuk W.B."/>
            <person name="Barker E."/>
            <person name="Bennetzen J."/>
            <person name="Bezanilla M."/>
            <person name="Blankenship R."/>
            <person name="Cho S.H."/>
            <person name="Dutcher S."/>
            <person name="Estelle M."/>
            <person name="Fawcett J.A."/>
            <person name="Gundlach H."/>
            <person name="Hanada K."/>
            <person name="Heyl A."/>
            <person name="Hicks K.A."/>
            <person name="Hugh J."/>
            <person name="Lohr M."/>
            <person name="Mayer K."/>
            <person name="Melkozernov A."/>
            <person name="Murata T."/>
            <person name="Nelson D."/>
            <person name="Pils B."/>
            <person name="Prigge M."/>
            <person name="Reiss B."/>
            <person name="Renner T."/>
            <person name="Rombauts S."/>
            <person name="Rushton P."/>
            <person name="Sanderfoot A."/>
            <person name="Schween G."/>
            <person name="Shiu S.-H."/>
            <person name="Stueber K."/>
            <person name="Theodoulou F.L."/>
            <person name="Tu H."/>
            <person name="Van de Peer Y."/>
            <person name="Verrier P.J."/>
            <person name="Waters E."/>
            <person name="Wood A."/>
            <person name="Yang L."/>
            <person name="Cove D."/>
            <person name="Cuming A."/>
            <person name="Hasebe M."/>
            <person name="Lucas S."/>
            <person name="Mishler D.B."/>
            <person name="Reski R."/>
            <person name="Grigoriev I."/>
            <person name="Quatrano R.S."/>
            <person name="Boore J.L."/>
        </authorList>
    </citation>
    <scope>NUCLEOTIDE SEQUENCE [LARGE SCALE GENOMIC DNA]</scope>
    <source>
        <strain evidence="4 5">cv. Gransden 2004</strain>
    </source>
</reference>
<evidence type="ECO:0000256" key="1">
    <source>
        <dbReference type="SAM" id="Phobius"/>
    </source>
</evidence>
<dbReference type="OrthoDB" id="1917555at2759"/>
<dbReference type="InterPro" id="IPR008528">
    <property type="entry name" value="unc-13_homologue"/>
</dbReference>
<reference evidence="3 5" key="2">
    <citation type="journal article" date="2018" name="Plant J.">
        <title>The Physcomitrella patens chromosome-scale assembly reveals moss genome structure and evolution.</title>
        <authorList>
            <person name="Lang D."/>
            <person name="Ullrich K.K."/>
            <person name="Murat F."/>
            <person name="Fuchs J."/>
            <person name="Jenkins J."/>
            <person name="Haas F.B."/>
            <person name="Piednoel M."/>
            <person name="Gundlach H."/>
            <person name="Van Bel M."/>
            <person name="Meyberg R."/>
            <person name="Vives C."/>
            <person name="Morata J."/>
            <person name="Symeonidi A."/>
            <person name="Hiss M."/>
            <person name="Muchero W."/>
            <person name="Kamisugi Y."/>
            <person name="Saleh O."/>
            <person name="Blanc G."/>
            <person name="Decker E.L."/>
            <person name="van Gessel N."/>
            <person name="Grimwood J."/>
            <person name="Hayes R.D."/>
            <person name="Graham S.W."/>
            <person name="Gunter L.E."/>
            <person name="McDaniel S.F."/>
            <person name="Hoernstein S.N.W."/>
            <person name="Larsson A."/>
            <person name="Li F.W."/>
            <person name="Perroud P.F."/>
            <person name="Phillips J."/>
            <person name="Ranjan P."/>
            <person name="Rokshar D.S."/>
            <person name="Rothfels C.J."/>
            <person name="Schneider L."/>
            <person name="Shu S."/>
            <person name="Stevenson D.W."/>
            <person name="Thummler F."/>
            <person name="Tillich M."/>
            <person name="Villarreal Aguilar J.C."/>
            <person name="Widiez T."/>
            <person name="Wong G.K."/>
            <person name="Wymore A."/>
            <person name="Zhang Y."/>
            <person name="Zimmer A.D."/>
            <person name="Quatrano R.S."/>
            <person name="Mayer K.F.X."/>
            <person name="Goodstein D."/>
            <person name="Casacuberta J.M."/>
            <person name="Vandepoele K."/>
            <person name="Reski R."/>
            <person name="Cuming A.C."/>
            <person name="Tuskan G.A."/>
            <person name="Maumus F."/>
            <person name="Salse J."/>
            <person name="Schmutz J."/>
            <person name="Rensing S.A."/>
        </authorList>
    </citation>
    <scope>NUCLEOTIDE SEQUENCE [LARGE SCALE GENOMIC DNA]</scope>
    <source>
        <strain evidence="4 5">cv. Gransden 2004</strain>
    </source>
</reference>
<organism evidence="3">
    <name type="scientific">Physcomitrium patens</name>
    <name type="common">Spreading-leaved earth moss</name>
    <name type="synonym">Physcomitrella patens</name>
    <dbReference type="NCBI Taxonomy" id="3218"/>
    <lineage>
        <taxon>Eukaryota</taxon>
        <taxon>Viridiplantae</taxon>
        <taxon>Streptophyta</taxon>
        <taxon>Embryophyta</taxon>
        <taxon>Bryophyta</taxon>
        <taxon>Bryophytina</taxon>
        <taxon>Bryopsida</taxon>
        <taxon>Funariidae</taxon>
        <taxon>Funariales</taxon>
        <taxon>Funariaceae</taxon>
        <taxon>Physcomitrium</taxon>
    </lineage>
</organism>